<name>A0AAE0HDD6_9PEZI</name>
<comment type="similarity">
    <text evidence="1">Belongs to the AB hydrolase superfamily. AB hydrolase 2 family.</text>
</comment>
<sequence>METPQPTLPPAIRDFPTITISPTAPATHTHTVIFLHGRGDNTKSFTRALHNWYSSLGTTLFAEFPTIRWVFPQAPLRTVASTADQFRPHVCPQWFDVWTPRDFAEREEVQLEGLRETVPAVRALLAREAGMLGGRWDRVVLAGISMGAASGVHTLLNLEVPAAGGGRLAAFMGFCARCPFAGRDLAGMREVLAVGGAPPAADNAVLRATPILLEHSAGDPLVLIERGRGLRDTLRGFGAQVEWKEYEGGAHWFHEPEGLDDVIEFLRKVVLVPGKVDGAGQGGPAVAPAEPEAMDLS</sequence>
<accession>A0AAE0HDD6</accession>
<organism evidence="3 4">
    <name type="scientific">Chaetomium fimeti</name>
    <dbReference type="NCBI Taxonomy" id="1854472"/>
    <lineage>
        <taxon>Eukaryota</taxon>
        <taxon>Fungi</taxon>
        <taxon>Dikarya</taxon>
        <taxon>Ascomycota</taxon>
        <taxon>Pezizomycotina</taxon>
        <taxon>Sordariomycetes</taxon>
        <taxon>Sordariomycetidae</taxon>
        <taxon>Sordariales</taxon>
        <taxon>Chaetomiaceae</taxon>
        <taxon>Chaetomium</taxon>
    </lineage>
</organism>
<dbReference type="Pfam" id="PF02230">
    <property type="entry name" value="Abhydrolase_2"/>
    <property type="match status" value="1"/>
</dbReference>
<dbReference type="GO" id="GO:0052689">
    <property type="term" value="F:carboxylic ester hydrolase activity"/>
    <property type="evidence" value="ECO:0007669"/>
    <property type="project" value="TreeGrafter"/>
</dbReference>
<evidence type="ECO:0000313" key="4">
    <source>
        <dbReference type="Proteomes" id="UP001278766"/>
    </source>
</evidence>
<dbReference type="PANTHER" id="PTHR10655">
    <property type="entry name" value="LYSOPHOSPHOLIPASE-RELATED"/>
    <property type="match status" value="1"/>
</dbReference>
<gene>
    <name evidence="3" type="ORF">B0H64DRAFT_324043</name>
</gene>
<reference evidence="3" key="1">
    <citation type="journal article" date="2023" name="Mol. Phylogenet. Evol.">
        <title>Genome-scale phylogeny and comparative genomics of the fungal order Sordariales.</title>
        <authorList>
            <person name="Hensen N."/>
            <person name="Bonometti L."/>
            <person name="Westerberg I."/>
            <person name="Brannstrom I.O."/>
            <person name="Guillou S."/>
            <person name="Cros-Aarteil S."/>
            <person name="Calhoun S."/>
            <person name="Haridas S."/>
            <person name="Kuo A."/>
            <person name="Mondo S."/>
            <person name="Pangilinan J."/>
            <person name="Riley R."/>
            <person name="LaButti K."/>
            <person name="Andreopoulos B."/>
            <person name="Lipzen A."/>
            <person name="Chen C."/>
            <person name="Yan M."/>
            <person name="Daum C."/>
            <person name="Ng V."/>
            <person name="Clum A."/>
            <person name="Steindorff A."/>
            <person name="Ohm R.A."/>
            <person name="Martin F."/>
            <person name="Silar P."/>
            <person name="Natvig D.O."/>
            <person name="Lalanne C."/>
            <person name="Gautier V."/>
            <person name="Ament-Velasquez S.L."/>
            <person name="Kruys A."/>
            <person name="Hutchinson M.I."/>
            <person name="Powell A.J."/>
            <person name="Barry K."/>
            <person name="Miller A.N."/>
            <person name="Grigoriev I.V."/>
            <person name="Debuchy R."/>
            <person name="Gladieux P."/>
            <person name="Hiltunen Thoren M."/>
            <person name="Johannesson H."/>
        </authorList>
    </citation>
    <scope>NUCLEOTIDE SEQUENCE</scope>
    <source>
        <strain evidence="3">CBS 168.71</strain>
    </source>
</reference>
<protein>
    <submittedName>
        <fullName evidence="3">Alpha/Beta hydrolase protein</fullName>
    </submittedName>
</protein>
<keyword evidence="4" id="KW-1185">Reference proteome</keyword>
<dbReference type="SUPFAM" id="SSF53474">
    <property type="entry name" value="alpha/beta-Hydrolases"/>
    <property type="match status" value="1"/>
</dbReference>
<comment type="caution">
    <text evidence="3">The sequence shown here is derived from an EMBL/GenBank/DDBJ whole genome shotgun (WGS) entry which is preliminary data.</text>
</comment>
<dbReference type="EMBL" id="JAUEPN010000005">
    <property type="protein sequence ID" value="KAK3294460.1"/>
    <property type="molecule type" value="Genomic_DNA"/>
</dbReference>
<evidence type="ECO:0000256" key="1">
    <source>
        <dbReference type="ARBA" id="ARBA00006499"/>
    </source>
</evidence>
<dbReference type="InterPro" id="IPR029058">
    <property type="entry name" value="AB_hydrolase_fold"/>
</dbReference>
<dbReference type="RefSeq" id="XP_062657974.1">
    <property type="nucleotide sequence ID" value="XM_062800639.1"/>
</dbReference>
<dbReference type="InterPro" id="IPR003140">
    <property type="entry name" value="PLipase/COase/thioEstase"/>
</dbReference>
<dbReference type="GO" id="GO:0005737">
    <property type="term" value="C:cytoplasm"/>
    <property type="evidence" value="ECO:0007669"/>
    <property type="project" value="TreeGrafter"/>
</dbReference>
<feature type="domain" description="Phospholipase/carboxylesterase/thioesterase" evidence="2">
    <location>
        <begin position="27"/>
        <end position="164"/>
    </location>
</feature>
<dbReference type="InterPro" id="IPR050565">
    <property type="entry name" value="LYPA1-2/EST-like"/>
</dbReference>
<reference evidence="3" key="2">
    <citation type="submission" date="2023-06" db="EMBL/GenBank/DDBJ databases">
        <authorList>
            <consortium name="Lawrence Berkeley National Laboratory"/>
            <person name="Haridas S."/>
            <person name="Hensen N."/>
            <person name="Bonometti L."/>
            <person name="Westerberg I."/>
            <person name="Brannstrom I.O."/>
            <person name="Guillou S."/>
            <person name="Cros-Aarteil S."/>
            <person name="Calhoun S."/>
            <person name="Kuo A."/>
            <person name="Mondo S."/>
            <person name="Pangilinan J."/>
            <person name="Riley R."/>
            <person name="Labutti K."/>
            <person name="Andreopoulos B."/>
            <person name="Lipzen A."/>
            <person name="Chen C."/>
            <person name="Yanf M."/>
            <person name="Daum C."/>
            <person name="Ng V."/>
            <person name="Clum A."/>
            <person name="Steindorff A."/>
            <person name="Ohm R."/>
            <person name="Martin F."/>
            <person name="Silar P."/>
            <person name="Natvig D."/>
            <person name="Lalanne C."/>
            <person name="Gautier V."/>
            <person name="Ament-Velasquez S.L."/>
            <person name="Kruys A."/>
            <person name="Hutchinson M.I."/>
            <person name="Powell A.J."/>
            <person name="Barry K."/>
            <person name="Miller A.N."/>
            <person name="Grigoriev I.V."/>
            <person name="Debuchy R."/>
            <person name="Gladieux P."/>
            <person name="Thoren M.H."/>
            <person name="Johannesson H."/>
        </authorList>
    </citation>
    <scope>NUCLEOTIDE SEQUENCE</scope>
    <source>
        <strain evidence="3">CBS 168.71</strain>
    </source>
</reference>
<dbReference type="PANTHER" id="PTHR10655:SF63">
    <property type="entry name" value="PHOSPHOLIPASE_CARBOXYLESTERASE_THIOESTERASE DOMAIN-CONTAINING PROTEIN"/>
    <property type="match status" value="1"/>
</dbReference>
<dbReference type="GO" id="GO:0008474">
    <property type="term" value="F:palmitoyl-(protein) hydrolase activity"/>
    <property type="evidence" value="ECO:0007669"/>
    <property type="project" value="TreeGrafter"/>
</dbReference>
<dbReference type="GeneID" id="87837587"/>
<dbReference type="Gene3D" id="3.40.50.1820">
    <property type="entry name" value="alpha/beta hydrolase"/>
    <property type="match status" value="1"/>
</dbReference>
<keyword evidence="3" id="KW-0378">Hydrolase</keyword>
<evidence type="ECO:0000313" key="3">
    <source>
        <dbReference type="EMBL" id="KAK3294460.1"/>
    </source>
</evidence>
<evidence type="ECO:0000259" key="2">
    <source>
        <dbReference type="Pfam" id="PF02230"/>
    </source>
</evidence>
<dbReference type="AlphaFoldDB" id="A0AAE0HDD6"/>
<dbReference type="Proteomes" id="UP001278766">
    <property type="component" value="Unassembled WGS sequence"/>
</dbReference>
<proteinExistence type="inferred from homology"/>